<dbReference type="OrthoDB" id="3800349at2759"/>
<feature type="compositionally biased region" description="Basic and acidic residues" evidence="1">
    <location>
        <begin position="466"/>
        <end position="477"/>
    </location>
</feature>
<gene>
    <name evidence="2" type="ORF">BU16DRAFT_524028</name>
</gene>
<organism evidence="2 3">
    <name type="scientific">Lophium mytilinum</name>
    <dbReference type="NCBI Taxonomy" id="390894"/>
    <lineage>
        <taxon>Eukaryota</taxon>
        <taxon>Fungi</taxon>
        <taxon>Dikarya</taxon>
        <taxon>Ascomycota</taxon>
        <taxon>Pezizomycotina</taxon>
        <taxon>Dothideomycetes</taxon>
        <taxon>Pleosporomycetidae</taxon>
        <taxon>Mytilinidiales</taxon>
        <taxon>Mytilinidiaceae</taxon>
        <taxon>Lophium</taxon>
    </lineage>
</organism>
<evidence type="ECO:0000256" key="1">
    <source>
        <dbReference type="SAM" id="MobiDB-lite"/>
    </source>
</evidence>
<dbReference type="AlphaFoldDB" id="A0A6A6R4T7"/>
<feature type="compositionally biased region" description="Basic and acidic residues" evidence="1">
    <location>
        <begin position="397"/>
        <end position="419"/>
    </location>
</feature>
<feature type="region of interest" description="Disordered" evidence="1">
    <location>
        <begin position="385"/>
        <end position="477"/>
    </location>
</feature>
<evidence type="ECO:0000313" key="3">
    <source>
        <dbReference type="Proteomes" id="UP000799750"/>
    </source>
</evidence>
<feature type="compositionally biased region" description="Pro residues" evidence="1">
    <location>
        <begin position="182"/>
        <end position="197"/>
    </location>
</feature>
<sequence>MAANLAFKAIAYGAERIPDKAFEKIPGVGHYFTPQEKKDIKKGRKKREDAHRSKDGRRRSSRTQSNPPDRHSRRDSIDHSDTGSEREESRHGRRRARRSWSRSISRSLSRSRDKRQARQEQIAREEEETMGRPDRREPHFSPPPTGEYAARPYNPADYPSPPVAPVIPVAAAAGAAVGNEYYPPPPGGNEHYPPPQQPSYSPAYASSPALRPGSISQSAARYTPAAYTPPQSATYAPSPTGYAPYNPAEYATQQPAYVAPANHYPSPPPFYRQPSFSQPSLDHHDDQLAIAGVPSRHDSGRSSHRHKKRSGGHSHRTRSVGSGRSRSRMTDQVRDRLDKLNLDSEDKKLAAGAVGALAGGFAGNQVHHGTLSTLVGMAIGGYGGATLEKRHEKKKGSRDISGADDRSSGRSKDRRDHSSRGSSRKRHGSRRDKDRDLEDGSYDSYPSDSETADHRRSERRRKSKGGRRDRDRSSDSF</sequence>
<feature type="region of interest" description="Disordered" evidence="1">
    <location>
        <begin position="177"/>
        <end position="346"/>
    </location>
</feature>
<feature type="compositionally biased region" description="Basic residues" evidence="1">
    <location>
        <begin position="91"/>
        <end position="100"/>
    </location>
</feature>
<proteinExistence type="predicted"/>
<dbReference type="EMBL" id="MU004184">
    <property type="protein sequence ID" value="KAF2499549.1"/>
    <property type="molecule type" value="Genomic_DNA"/>
</dbReference>
<feature type="compositionally biased region" description="Basic and acidic residues" evidence="1">
    <location>
        <begin position="110"/>
        <end position="139"/>
    </location>
</feature>
<evidence type="ECO:0000313" key="2">
    <source>
        <dbReference type="EMBL" id="KAF2499549.1"/>
    </source>
</evidence>
<evidence type="ECO:0008006" key="4">
    <source>
        <dbReference type="Google" id="ProtNLM"/>
    </source>
</evidence>
<feature type="compositionally biased region" description="Low complexity" evidence="1">
    <location>
        <begin position="219"/>
        <end position="230"/>
    </location>
</feature>
<dbReference type="Proteomes" id="UP000799750">
    <property type="component" value="Unassembled WGS sequence"/>
</dbReference>
<accession>A0A6A6R4T7</accession>
<name>A0A6A6R4T7_9PEZI</name>
<feature type="compositionally biased region" description="Basic and acidic residues" evidence="1">
    <location>
        <begin position="68"/>
        <end position="90"/>
    </location>
</feature>
<protein>
    <recommendedName>
        <fullName evidence="4">Glycine zipper 2TM domain-containing protein</fullName>
    </recommendedName>
</protein>
<feature type="region of interest" description="Disordered" evidence="1">
    <location>
        <begin position="24"/>
        <end position="165"/>
    </location>
</feature>
<feature type="compositionally biased region" description="Low complexity" evidence="1">
    <location>
        <begin position="198"/>
        <end position="209"/>
    </location>
</feature>
<keyword evidence="3" id="KW-1185">Reference proteome</keyword>
<feature type="compositionally biased region" description="Basic residues" evidence="1">
    <location>
        <begin position="302"/>
        <end position="318"/>
    </location>
</feature>
<feature type="compositionally biased region" description="Basic and acidic residues" evidence="1">
    <location>
        <begin position="328"/>
        <end position="346"/>
    </location>
</feature>
<reference evidence="2" key="1">
    <citation type="journal article" date="2020" name="Stud. Mycol.">
        <title>101 Dothideomycetes genomes: a test case for predicting lifestyles and emergence of pathogens.</title>
        <authorList>
            <person name="Haridas S."/>
            <person name="Albert R."/>
            <person name="Binder M."/>
            <person name="Bloem J."/>
            <person name="Labutti K."/>
            <person name="Salamov A."/>
            <person name="Andreopoulos B."/>
            <person name="Baker S."/>
            <person name="Barry K."/>
            <person name="Bills G."/>
            <person name="Bluhm B."/>
            <person name="Cannon C."/>
            <person name="Castanera R."/>
            <person name="Culley D."/>
            <person name="Daum C."/>
            <person name="Ezra D."/>
            <person name="Gonzalez J."/>
            <person name="Henrissat B."/>
            <person name="Kuo A."/>
            <person name="Liang C."/>
            <person name="Lipzen A."/>
            <person name="Lutzoni F."/>
            <person name="Magnuson J."/>
            <person name="Mondo S."/>
            <person name="Nolan M."/>
            <person name="Ohm R."/>
            <person name="Pangilinan J."/>
            <person name="Park H.-J."/>
            <person name="Ramirez L."/>
            <person name="Alfaro M."/>
            <person name="Sun H."/>
            <person name="Tritt A."/>
            <person name="Yoshinaga Y."/>
            <person name="Zwiers L.-H."/>
            <person name="Turgeon B."/>
            <person name="Goodwin S."/>
            <person name="Spatafora J."/>
            <person name="Crous P."/>
            <person name="Grigoriev I."/>
        </authorList>
    </citation>
    <scope>NUCLEOTIDE SEQUENCE</scope>
    <source>
        <strain evidence="2">CBS 269.34</strain>
    </source>
</reference>